<sequence>MTAAPDFLALYTDDSDHALLAGWDGAAWAGMWADRAESARMAHLDPNSDAAVLDVFKAMFDLAVERGLCAPPIDTTGWENW</sequence>
<protein>
    <submittedName>
        <fullName evidence="1">Uncharacterized protein</fullName>
    </submittedName>
</protein>
<proteinExistence type="predicted"/>
<evidence type="ECO:0000313" key="2">
    <source>
        <dbReference type="Proteomes" id="UP001519535"/>
    </source>
</evidence>
<dbReference type="EMBL" id="JAHCLR010000036">
    <property type="protein sequence ID" value="MBS9535116.1"/>
    <property type="molecule type" value="Genomic_DNA"/>
</dbReference>
<evidence type="ECO:0000313" key="1">
    <source>
        <dbReference type="EMBL" id="MBS9535116.1"/>
    </source>
</evidence>
<keyword evidence="2" id="KW-1185">Reference proteome</keyword>
<organism evidence="1 2">
    <name type="scientific">Mycolicibacter acidiphilus</name>
    <dbReference type="NCBI Taxonomy" id="2835306"/>
    <lineage>
        <taxon>Bacteria</taxon>
        <taxon>Bacillati</taxon>
        <taxon>Actinomycetota</taxon>
        <taxon>Actinomycetes</taxon>
        <taxon>Mycobacteriales</taxon>
        <taxon>Mycobacteriaceae</taxon>
        <taxon>Mycolicibacter</taxon>
    </lineage>
</organism>
<name>A0ABS5RNQ5_9MYCO</name>
<gene>
    <name evidence="1" type="ORF">KIH27_16125</name>
</gene>
<accession>A0ABS5RNQ5</accession>
<dbReference type="Proteomes" id="UP001519535">
    <property type="component" value="Unassembled WGS sequence"/>
</dbReference>
<reference evidence="1 2" key="1">
    <citation type="submission" date="2021-05" db="EMBL/GenBank/DDBJ databases">
        <title>Mycobacterium acidophilum sp. nov., an extremely acid-tolerant member of the genus Mycobacterium.</title>
        <authorList>
            <person name="Xia J."/>
        </authorList>
    </citation>
    <scope>NUCLEOTIDE SEQUENCE [LARGE SCALE GENOMIC DNA]</scope>
    <source>
        <strain evidence="1 2">M1</strain>
    </source>
</reference>
<comment type="caution">
    <text evidence="1">The sequence shown here is derived from an EMBL/GenBank/DDBJ whole genome shotgun (WGS) entry which is preliminary data.</text>
</comment>
<dbReference type="RefSeq" id="WP_214093978.1">
    <property type="nucleotide sequence ID" value="NZ_JAHCLR010000036.1"/>
</dbReference>